<evidence type="ECO:0000313" key="1">
    <source>
        <dbReference type="EMBL" id="POM80442.1"/>
    </source>
</evidence>
<name>A0A2P4YRL8_9STRA</name>
<gene>
    <name evidence="1" type="ORF">PHPALM_1723</name>
</gene>
<dbReference type="OrthoDB" id="119763at2759"/>
<dbReference type="EMBL" id="NCKW01000463">
    <property type="protein sequence ID" value="POM80442.1"/>
    <property type="molecule type" value="Genomic_DNA"/>
</dbReference>
<evidence type="ECO:0000313" key="2">
    <source>
        <dbReference type="Proteomes" id="UP000237271"/>
    </source>
</evidence>
<organism evidence="1 2">
    <name type="scientific">Phytophthora palmivora</name>
    <dbReference type="NCBI Taxonomy" id="4796"/>
    <lineage>
        <taxon>Eukaryota</taxon>
        <taxon>Sar</taxon>
        <taxon>Stramenopiles</taxon>
        <taxon>Oomycota</taxon>
        <taxon>Peronosporomycetes</taxon>
        <taxon>Peronosporales</taxon>
        <taxon>Peronosporaceae</taxon>
        <taxon>Phytophthora</taxon>
    </lineage>
</organism>
<proteinExistence type="predicted"/>
<dbReference type="Proteomes" id="UP000237271">
    <property type="component" value="Unassembled WGS sequence"/>
</dbReference>
<keyword evidence="2" id="KW-1185">Reference proteome</keyword>
<protein>
    <submittedName>
        <fullName evidence="1">Uncharacterized protein</fullName>
    </submittedName>
</protein>
<comment type="caution">
    <text evidence="1">The sequence shown here is derived from an EMBL/GenBank/DDBJ whole genome shotgun (WGS) entry which is preliminary data.</text>
</comment>
<dbReference type="AlphaFoldDB" id="A0A2P4YRL8"/>
<accession>A0A2P4YRL8</accession>
<sequence length="160" mass="18522">MLQPFYSENSTVDKTRSFWDEFERAKLGLSDTLHLSDFETLRTRFQNQFICQTPKQMIERLKTMKRSRRMSAEAWRDLISGLCDAAQCYDPQMRYQYVLAGLWNKDGRAALSTTMVNSILQAVAVLLYKNMHLPIEDESEFANEPTQAKSGQTALLQQLL</sequence>
<reference evidence="1 2" key="1">
    <citation type="journal article" date="2017" name="Genome Biol. Evol.">
        <title>Phytophthora megakarya and P. palmivora, closely related causal agents of cacao black pod rot, underwent increases in genome sizes and gene numbers by different mechanisms.</title>
        <authorList>
            <person name="Ali S.S."/>
            <person name="Shao J."/>
            <person name="Lary D.J."/>
            <person name="Kronmiller B."/>
            <person name="Shen D."/>
            <person name="Strem M.D."/>
            <person name="Amoako-Attah I."/>
            <person name="Akrofi A.Y."/>
            <person name="Begoude B.A."/>
            <person name="Ten Hoopen G.M."/>
            <person name="Coulibaly K."/>
            <person name="Kebe B.I."/>
            <person name="Melnick R.L."/>
            <person name="Guiltinan M.J."/>
            <person name="Tyler B.M."/>
            <person name="Meinhardt L.W."/>
            <person name="Bailey B.A."/>
        </authorList>
    </citation>
    <scope>NUCLEOTIDE SEQUENCE [LARGE SCALE GENOMIC DNA]</scope>
    <source>
        <strain evidence="2">sbr112.9</strain>
    </source>
</reference>